<feature type="domain" description="WYL" evidence="1">
    <location>
        <begin position="143"/>
        <end position="210"/>
    </location>
</feature>
<gene>
    <name evidence="4" type="ORF">G7Y31_05835</name>
</gene>
<protein>
    <submittedName>
        <fullName evidence="4">WYL domain-containing protein</fullName>
    </submittedName>
</protein>
<dbReference type="Pfam" id="PF25583">
    <property type="entry name" value="WCX"/>
    <property type="match status" value="1"/>
</dbReference>
<sequence>MIPKNQQLVQWLNLVPYFRNHPNSSIFEAAADLGITHQEVKQALDALMCTGVGNYTEDLIDLVVKPQGVAILDDQGLDKPLRLTPTEAGALLLTLETLEQVPGLVDPTAVRSAAAKLRGIMDPKATAIVDSLSESESALSQMHAQLDQAVQDSHQVRFDYRSAATGTASARQVHPARLFLRDGDTYLIAWSDEHGEHRTYRIDRMSNLEVLDAAANPHLHALDFDPDNPFGYSQLDAAEVEIHPEYTWLAPEYGITLAAAAGPDTGTTGQAWVRGTLPIATEQWLVRFALSHADRLRIVGPENLVNAVAAAQAAAQELYT</sequence>
<evidence type="ECO:0000259" key="1">
    <source>
        <dbReference type="Pfam" id="PF13280"/>
    </source>
</evidence>
<dbReference type="PANTHER" id="PTHR34580">
    <property type="match status" value="1"/>
</dbReference>
<dbReference type="EMBL" id="CP064954">
    <property type="protein sequence ID" value="QPK80187.1"/>
    <property type="molecule type" value="Genomic_DNA"/>
</dbReference>
<reference evidence="4 5" key="1">
    <citation type="submission" date="2020-11" db="EMBL/GenBank/DDBJ databases">
        <title>Corynebacterium sp. ZJ-599.</title>
        <authorList>
            <person name="Zhou J."/>
        </authorList>
    </citation>
    <scope>NUCLEOTIDE SEQUENCE [LARGE SCALE GENOMIC DNA]</scope>
    <source>
        <strain evidence="4 5">ZJ-599</strain>
    </source>
</reference>
<keyword evidence="5" id="KW-1185">Reference proteome</keyword>
<evidence type="ECO:0000313" key="4">
    <source>
        <dbReference type="EMBL" id="QPK80187.1"/>
    </source>
</evidence>
<dbReference type="InterPro" id="IPR051534">
    <property type="entry name" value="CBASS_pafABC_assoc_protein"/>
</dbReference>
<evidence type="ECO:0000313" key="5">
    <source>
        <dbReference type="Proteomes" id="UP000594681"/>
    </source>
</evidence>
<dbReference type="Pfam" id="PF19187">
    <property type="entry name" value="HTH_PafC"/>
    <property type="match status" value="1"/>
</dbReference>
<dbReference type="InterPro" id="IPR057727">
    <property type="entry name" value="WCX_dom"/>
</dbReference>
<dbReference type="Proteomes" id="UP000594681">
    <property type="component" value="Chromosome"/>
</dbReference>
<dbReference type="RefSeq" id="WP_165008055.1">
    <property type="nucleotide sequence ID" value="NZ_CP064954.1"/>
</dbReference>
<feature type="domain" description="PafC HTH" evidence="2">
    <location>
        <begin position="6"/>
        <end position="118"/>
    </location>
</feature>
<dbReference type="PANTHER" id="PTHR34580:SF1">
    <property type="entry name" value="PROTEIN PAFC"/>
    <property type="match status" value="1"/>
</dbReference>
<dbReference type="PROSITE" id="PS52050">
    <property type="entry name" value="WYL"/>
    <property type="match status" value="1"/>
</dbReference>
<dbReference type="Pfam" id="PF13280">
    <property type="entry name" value="WYL"/>
    <property type="match status" value="1"/>
</dbReference>
<dbReference type="InterPro" id="IPR043839">
    <property type="entry name" value="PafC_HTH"/>
</dbReference>
<evidence type="ECO:0000259" key="3">
    <source>
        <dbReference type="Pfam" id="PF25583"/>
    </source>
</evidence>
<feature type="domain" description="WCX" evidence="3">
    <location>
        <begin position="268"/>
        <end position="311"/>
    </location>
</feature>
<dbReference type="PIRSF" id="PIRSF016838">
    <property type="entry name" value="PafC"/>
    <property type="match status" value="1"/>
</dbReference>
<dbReference type="AlphaFoldDB" id="A0A7T0PCY4"/>
<dbReference type="InterPro" id="IPR026881">
    <property type="entry name" value="WYL_dom"/>
</dbReference>
<dbReference type="InterPro" id="IPR028349">
    <property type="entry name" value="PafC-like"/>
</dbReference>
<organism evidence="4 5">
    <name type="scientific">Corynebacterium lizhenjunii</name>
    <dbReference type="NCBI Taxonomy" id="2709394"/>
    <lineage>
        <taxon>Bacteria</taxon>
        <taxon>Bacillati</taxon>
        <taxon>Actinomycetota</taxon>
        <taxon>Actinomycetes</taxon>
        <taxon>Mycobacteriales</taxon>
        <taxon>Corynebacteriaceae</taxon>
        <taxon>Corynebacterium</taxon>
    </lineage>
</organism>
<proteinExistence type="predicted"/>
<dbReference type="KEGG" id="cliz:G7Y31_05835"/>
<evidence type="ECO:0000259" key="2">
    <source>
        <dbReference type="Pfam" id="PF19187"/>
    </source>
</evidence>
<accession>A0A7T0PCY4</accession>
<name>A0A7T0PCY4_9CORY</name>